<evidence type="ECO:0000313" key="11">
    <source>
        <dbReference type="EMBL" id="WAT89147.1"/>
    </source>
</evidence>
<dbReference type="Proteomes" id="UP001163036">
    <property type="component" value="Chromosome 1"/>
</dbReference>
<dbReference type="PROSITE" id="PS00197">
    <property type="entry name" value="2FE2S_FER_1"/>
    <property type="match status" value="1"/>
</dbReference>
<dbReference type="Pfam" id="PF00111">
    <property type="entry name" value="Fer2"/>
    <property type="match status" value="1"/>
</dbReference>
<dbReference type="InterPro" id="IPR001041">
    <property type="entry name" value="2Fe-2S_ferredoxin-type"/>
</dbReference>
<dbReference type="SUPFAM" id="SSF54292">
    <property type="entry name" value="2Fe-2S ferredoxin-like"/>
    <property type="match status" value="1"/>
</dbReference>
<evidence type="ECO:0000259" key="1">
    <source>
        <dbReference type="PROSITE" id="PS51085"/>
    </source>
</evidence>
<evidence type="ECO:0000313" key="4">
    <source>
        <dbReference type="EMBL" id="MCC3803476.1"/>
    </source>
</evidence>
<dbReference type="EMBL" id="LHQV01000014">
    <property type="protein sequence ID" value="OQJ99959.1"/>
    <property type="molecule type" value="Genomic_DNA"/>
</dbReference>
<dbReference type="Proteomes" id="UP001156560">
    <property type="component" value="Chromosome 1"/>
</dbReference>
<dbReference type="Proteomes" id="UP000191946">
    <property type="component" value="Unassembled WGS sequence"/>
</dbReference>
<evidence type="ECO:0000313" key="15">
    <source>
        <dbReference type="Proteomes" id="UP000464718"/>
    </source>
</evidence>
<evidence type="ECO:0000313" key="13">
    <source>
        <dbReference type="Proteomes" id="UP000191946"/>
    </source>
</evidence>
<reference evidence="9 14" key="5">
    <citation type="submission" date="2019-08" db="EMBL/GenBank/DDBJ databases">
        <title>Emerging of two pre-pandemic pathogenic O4:KUT lineages of Vibrio parahaemolyticus in coastal eastern China.</title>
        <authorList>
            <person name="Yu H."/>
        </authorList>
    </citation>
    <scope>NUCLEOTIDE SEQUENCE [LARGE SCALE GENOMIC DNA]</scope>
    <source>
        <strain evidence="9 14">HZ17-383</strain>
    </source>
</reference>
<dbReference type="InterPro" id="IPR012675">
    <property type="entry name" value="Beta-grasp_dom_sf"/>
</dbReference>
<evidence type="ECO:0000313" key="16">
    <source>
        <dbReference type="Proteomes" id="UP000518904"/>
    </source>
</evidence>
<protein>
    <submittedName>
        <fullName evidence="3">(Fe-S)-binding protein</fullName>
    </submittedName>
    <submittedName>
        <fullName evidence="5">2Fe-2S iron-sulfur cluster binding domain-containing protein</fullName>
    </submittedName>
    <submittedName>
        <fullName evidence="10">Class I ribonucleotide reductase maintenance protein YfaE</fullName>
    </submittedName>
</protein>
<dbReference type="Proteomes" id="UP000726777">
    <property type="component" value="Unassembled WGS sequence"/>
</dbReference>
<dbReference type="Proteomes" id="UP000464718">
    <property type="component" value="Chromosome i"/>
</dbReference>
<dbReference type="EMBL" id="JABCLB010002168">
    <property type="protein sequence ID" value="NMU84902.1"/>
    <property type="molecule type" value="Genomic_DNA"/>
</dbReference>
<dbReference type="EMBL" id="JABCLD010002250">
    <property type="protein sequence ID" value="NMU29599.1"/>
    <property type="molecule type" value="Genomic_DNA"/>
</dbReference>
<name>A0A072F8U5_VIBPH</name>
<feature type="domain" description="2Fe-2S ferredoxin-type" evidence="1">
    <location>
        <begin position="2"/>
        <end position="91"/>
    </location>
</feature>
<dbReference type="Proteomes" id="UP000037697">
    <property type="component" value="Unassembled WGS sequence"/>
</dbReference>
<dbReference type="GO" id="GO:0051537">
    <property type="term" value="F:2 iron, 2 sulfur cluster binding"/>
    <property type="evidence" value="ECO:0007669"/>
    <property type="project" value="InterPro"/>
</dbReference>
<evidence type="ECO:0000313" key="14">
    <source>
        <dbReference type="Proteomes" id="UP000321504"/>
    </source>
</evidence>
<dbReference type="EMBL" id="JACVHL010000001">
    <property type="protein sequence ID" value="MCC3803476.1"/>
    <property type="molecule type" value="Genomic_DNA"/>
</dbReference>
<evidence type="ECO:0000313" key="2">
    <source>
        <dbReference type="EMBL" id="HAS6675254.1"/>
    </source>
</evidence>
<dbReference type="Proteomes" id="UP000856022">
    <property type="component" value="Unassembled WGS sequence"/>
</dbReference>
<dbReference type="NCBIfam" id="NF007985">
    <property type="entry name" value="PRK10713.1"/>
    <property type="match status" value="1"/>
</dbReference>
<reference evidence="8 15" key="4">
    <citation type="submission" date="2018-12" db="EMBL/GenBank/DDBJ databases">
        <title>Genomic insights into the evolutionary origins and pathogenicity of five Vibrio parahaemolyticus strains isolated from the shrimp with acute hepatopancreatic necrosis disease (AHPND).</title>
        <authorList>
            <person name="Yang Q."/>
            <person name="Dong X."/>
            <person name="Xie G."/>
            <person name="Fu S."/>
            <person name="Zou P."/>
            <person name="Sun J."/>
            <person name="Wang Y."/>
            <person name="Huang J."/>
        </authorList>
    </citation>
    <scope>NUCLEOTIDE SEQUENCE [LARGE SCALE GENOMIC DNA]</scope>
    <source>
        <strain evidence="8 15">20160303005-1</strain>
    </source>
</reference>
<dbReference type="Proteomes" id="UP000555836">
    <property type="component" value="Unassembled WGS sequence"/>
</dbReference>
<dbReference type="Proteomes" id="UP000321504">
    <property type="component" value="Unassembled WGS sequence"/>
</dbReference>
<reference evidence="3 12" key="1">
    <citation type="submission" date="2015-07" db="EMBL/GenBank/DDBJ databases">
        <title>Foodborne Vibrio parahaemolyticus Isolates.</title>
        <authorList>
            <person name="Ronholm J."/>
            <person name="Petronella N."/>
            <person name="Kenwell R."/>
            <person name="Banerjee S."/>
        </authorList>
    </citation>
    <scope>NUCLEOTIDE SEQUENCE [LARGE SCALE GENOMIC DNA]</scope>
    <source>
        <strain evidence="3 12">HS-06-05</strain>
    </source>
</reference>
<evidence type="ECO:0000313" key="8">
    <source>
        <dbReference type="EMBL" id="QHH09878.1"/>
    </source>
</evidence>
<evidence type="ECO:0000313" key="3">
    <source>
        <dbReference type="EMBL" id="KOY19505.1"/>
    </source>
</evidence>
<dbReference type="InterPro" id="IPR036010">
    <property type="entry name" value="2Fe-2S_ferredoxin-like_sf"/>
</dbReference>
<dbReference type="EMBL" id="VRMQ01000003">
    <property type="protein sequence ID" value="TXN15232.1"/>
    <property type="molecule type" value="Genomic_DNA"/>
</dbReference>
<dbReference type="AlphaFoldDB" id="A0A072F8U5"/>
<dbReference type="CDD" id="cd00207">
    <property type="entry name" value="fer2"/>
    <property type="match status" value="1"/>
</dbReference>
<dbReference type="EMBL" id="LIRS01000149">
    <property type="protein sequence ID" value="KOY19505.1"/>
    <property type="molecule type" value="Genomic_DNA"/>
</dbReference>
<dbReference type="PROSITE" id="PS51085">
    <property type="entry name" value="2FE2S_FER_2"/>
    <property type="match status" value="1"/>
</dbReference>
<reference evidence="2" key="3">
    <citation type="journal article" date="2018" name="Genome Biol.">
        <title>SKESA: strategic k-mer extension for scrupulous assemblies.</title>
        <authorList>
            <person name="Souvorov A."/>
            <person name="Agarwala R."/>
            <person name="Lipman D.J."/>
        </authorList>
    </citation>
    <scope>NUCLEOTIDE SEQUENCE</scope>
    <source>
        <strain evidence="2">1930</strain>
    </source>
</reference>
<dbReference type="Gene3D" id="3.10.20.30">
    <property type="match status" value="1"/>
</dbReference>
<reference evidence="11" key="10">
    <citation type="submission" date="2022-12" db="EMBL/GenBank/DDBJ databases">
        <title>Vibrio parahaemolyticus become highly virulent by producing novel Tc toxins.</title>
        <authorList>
            <person name="Yang F."/>
            <person name="You Y."/>
            <person name="Lai Q."/>
            <person name="Xu L."/>
            <person name="Li F."/>
        </authorList>
    </citation>
    <scope>NUCLEOTIDE SEQUENCE</scope>
    <source>
        <strain evidence="11">Vp-HL-202005</strain>
    </source>
</reference>
<keyword evidence="13" id="KW-1185">Reference proteome</keyword>
<sequence length="92" mass="10051">MPTIKINKLVSIESNPSNTILETMEQAGLLPEYNCRDGHCGACRCKLESGEVEYVGFAMAYTQGDEILPCICKAKSSVSLTGVNYAMKEKRA</sequence>
<accession>A0A072F8U5</accession>
<evidence type="ECO:0000313" key="10">
    <source>
        <dbReference type="EMBL" id="UYV25385.1"/>
    </source>
</evidence>
<reference evidence="4" key="8">
    <citation type="submission" date="2020-09" db="EMBL/GenBank/DDBJ databases">
        <title>Genome sequence of Vibrio parahaemolyticus isolates.</title>
        <authorList>
            <person name="Hammerl J.A."/>
            <person name="Strauch E."/>
        </authorList>
    </citation>
    <scope>NUCLEOTIDE SEQUENCE</scope>
    <source>
        <strain evidence="4">17-VB00146</strain>
    </source>
</reference>
<dbReference type="RefSeq" id="WP_005457859.1">
    <property type="nucleotide sequence ID" value="NZ_CABMHD010000004.1"/>
</dbReference>
<proteinExistence type="predicted"/>
<reference evidence="7 13" key="2">
    <citation type="submission" date="2015-08" db="EMBL/GenBank/DDBJ databases">
        <title>Draft Genome Sequences of Vibrio parahaemolyticus Strains.</title>
        <authorList>
            <person name="Gonzalez-Escalona N."/>
            <person name="DePaola A."/>
        </authorList>
    </citation>
    <scope>NUCLEOTIDE SEQUENCE [LARGE SCALE GENOMIC DNA]</scope>
    <source>
        <strain evidence="7 13">CFSAN001621</strain>
    </source>
</reference>
<dbReference type="Proteomes" id="UP000518904">
    <property type="component" value="Unassembled WGS sequence"/>
</dbReference>
<evidence type="ECO:0000313" key="7">
    <source>
        <dbReference type="EMBL" id="OQJ99959.1"/>
    </source>
</evidence>
<reference evidence="16 17" key="7">
    <citation type="submission" date="2020-04" db="EMBL/GenBank/DDBJ databases">
        <title>Whole-genome sequencing of Vibrio spp. from China reveals different genetic environments of blaCTX-M-14 among diverse lineages.</title>
        <authorList>
            <person name="Zheng Z."/>
            <person name="Ye L."/>
            <person name="Chen S."/>
        </authorList>
    </citation>
    <scope>NUCLEOTIDE SEQUENCE [LARGE SCALE GENOMIC DNA]</scope>
    <source>
        <strain evidence="6 16">Vb0551</strain>
        <strain evidence="5 17">Vb0574</strain>
    </source>
</reference>
<dbReference type="EMBL" id="CP097355">
    <property type="protein sequence ID" value="UYV25385.1"/>
    <property type="molecule type" value="Genomic_DNA"/>
</dbReference>
<organism evidence="5 17">
    <name type="scientific">Vibrio parahaemolyticus</name>
    <dbReference type="NCBI Taxonomy" id="670"/>
    <lineage>
        <taxon>Bacteria</taxon>
        <taxon>Pseudomonadati</taxon>
        <taxon>Pseudomonadota</taxon>
        <taxon>Gammaproteobacteria</taxon>
        <taxon>Vibrionales</taxon>
        <taxon>Vibrionaceae</taxon>
        <taxon>Vibrio</taxon>
    </lineage>
</organism>
<evidence type="ECO:0000313" key="9">
    <source>
        <dbReference type="EMBL" id="TXN15232.1"/>
    </source>
</evidence>
<reference evidence="10" key="9">
    <citation type="submission" date="2022-05" db="EMBL/GenBank/DDBJ databases">
        <title>Megaplasmid of Vibrio parahaemolyticus.</title>
        <authorList>
            <person name="Strauch E."/>
            <person name="Borowiak M."/>
        </authorList>
    </citation>
    <scope>NUCLEOTIDE SEQUENCE</scope>
    <source>
        <strain evidence="10">16-VB00198</strain>
    </source>
</reference>
<dbReference type="EMBL" id="CP114194">
    <property type="protein sequence ID" value="WAT89147.1"/>
    <property type="molecule type" value="Genomic_DNA"/>
</dbReference>
<dbReference type="EMBL" id="DACQKT010000001">
    <property type="protein sequence ID" value="HAS6675254.1"/>
    <property type="molecule type" value="Genomic_DNA"/>
</dbReference>
<gene>
    <name evidence="10" type="primary">yfaE</name>
    <name evidence="3" type="ORF">ACX05_23775</name>
    <name evidence="7" type="ORF">AKG60_10140</name>
    <name evidence="8" type="ORF">EHC69_11215</name>
    <name evidence="9" type="ORF">FVP01_14795</name>
    <name evidence="6" type="ORF">HKB16_18755</name>
    <name evidence="5" type="ORF">HKB21_28735</name>
    <name evidence="2" type="ORF">I7278_00330</name>
    <name evidence="4" type="ORF">IB292_00350</name>
    <name evidence="10" type="ORF">M5598_10030</name>
    <name evidence="11" type="ORF">O1Q84_10915</name>
</gene>
<reference evidence="2" key="6">
    <citation type="submission" date="2019-12" db="EMBL/GenBank/DDBJ databases">
        <authorList>
            <consortium name="NCBI Pathogen Detection Project"/>
        </authorList>
    </citation>
    <scope>NUCLEOTIDE SEQUENCE</scope>
    <source>
        <strain evidence="2">1930</strain>
    </source>
</reference>
<dbReference type="InterPro" id="IPR006058">
    <property type="entry name" value="2Fe2S_fd_BS"/>
</dbReference>
<evidence type="ECO:0000313" key="17">
    <source>
        <dbReference type="Proteomes" id="UP000555836"/>
    </source>
</evidence>
<dbReference type="EMBL" id="CP034298">
    <property type="protein sequence ID" value="QHH09878.1"/>
    <property type="molecule type" value="Genomic_DNA"/>
</dbReference>
<evidence type="ECO:0000313" key="6">
    <source>
        <dbReference type="EMBL" id="NMU84902.1"/>
    </source>
</evidence>
<evidence type="ECO:0000313" key="5">
    <source>
        <dbReference type="EMBL" id="NMU29599.1"/>
    </source>
</evidence>
<evidence type="ECO:0000313" key="12">
    <source>
        <dbReference type="Proteomes" id="UP000037697"/>
    </source>
</evidence>